<dbReference type="EMBL" id="AP025292">
    <property type="protein sequence ID" value="BDC99646.1"/>
    <property type="molecule type" value="Genomic_DNA"/>
</dbReference>
<organism evidence="2 3">
    <name type="scientific">Persicobacter psychrovividus</name>
    <dbReference type="NCBI Taxonomy" id="387638"/>
    <lineage>
        <taxon>Bacteria</taxon>
        <taxon>Pseudomonadati</taxon>
        <taxon>Bacteroidota</taxon>
        <taxon>Cytophagia</taxon>
        <taxon>Cytophagales</taxon>
        <taxon>Persicobacteraceae</taxon>
        <taxon>Persicobacter</taxon>
    </lineage>
</organism>
<reference evidence="2 3" key="1">
    <citation type="submission" date="2021-12" db="EMBL/GenBank/DDBJ databases">
        <title>Genome sequencing of bacteria with rrn-lacking chromosome and rrn-plasmid.</title>
        <authorList>
            <person name="Anda M."/>
            <person name="Iwasaki W."/>
        </authorList>
    </citation>
    <scope>NUCLEOTIDE SEQUENCE [LARGE SCALE GENOMIC DNA]</scope>
    <source>
        <strain evidence="2 3">NBRC 101262</strain>
    </source>
</reference>
<sequence>MIIKKSTCLLICLFICIDLFIAFELKVIQDVEMRQQDWHGTNQPIVRKGVAYWGHIAFTTIEGQITSLQSAMVDHFVDLFEFGEEQPATSSLQQKDTAVQQPATPPTVPAQTHQFPFVGRKNAAVD</sequence>
<feature type="compositionally biased region" description="Polar residues" evidence="1">
    <location>
        <begin position="87"/>
        <end position="96"/>
    </location>
</feature>
<feature type="region of interest" description="Disordered" evidence="1">
    <location>
        <begin position="87"/>
        <end position="126"/>
    </location>
</feature>
<evidence type="ECO:0000313" key="2">
    <source>
        <dbReference type="EMBL" id="BDC99646.1"/>
    </source>
</evidence>
<gene>
    <name evidence="2" type="ORF">PEPS_19270</name>
</gene>
<evidence type="ECO:0000313" key="3">
    <source>
        <dbReference type="Proteomes" id="UP001354989"/>
    </source>
</evidence>
<protein>
    <submittedName>
        <fullName evidence="2">Uncharacterized protein</fullName>
    </submittedName>
</protein>
<proteinExistence type="predicted"/>
<name>A0ABM7VFB3_9BACT</name>
<accession>A0ABM7VFB3</accession>
<dbReference type="Proteomes" id="UP001354989">
    <property type="component" value="Chromosome"/>
</dbReference>
<dbReference type="RefSeq" id="WP_332918855.1">
    <property type="nucleotide sequence ID" value="NZ_AP025292.1"/>
</dbReference>
<evidence type="ECO:0000256" key="1">
    <source>
        <dbReference type="SAM" id="MobiDB-lite"/>
    </source>
</evidence>
<keyword evidence="3" id="KW-1185">Reference proteome</keyword>